<name>A0A2T0JXC2_9ACTN</name>
<evidence type="ECO:0000256" key="5">
    <source>
        <dbReference type="ARBA" id="ARBA00023136"/>
    </source>
</evidence>
<feature type="transmembrane region" description="Helical" evidence="6">
    <location>
        <begin position="260"/>
        <end position="282"/>
    </location>
</feature>
<evidence type="ECO:0000256" key="1">
    <source>
        <dbReference type="ARBA" id="ARBA00004651"/>
    </source>
</evidence>
<feature type="transmembrane region" description="Helical" evidence="6">
    <location>
        <begin position="372"/>
        <end position="395"/>
    </location>
</feature>
<organism evidence="7 8">
    <name type="scientific">Actinoplanes italicus</name>
    <dbReference type="NCBI Taxonomy" id="113567"/>
    <lineage>
        <taxon>Bacteria</taxon>
        <taxon>Bacillati</taxon>
        <taxon>Actinomycetota</taxon>
        <taxon>Actinomycetes</taxon>
        <taxon>Micromonosporales</taxon>
        <taxon>Micromonosporaceae</taxon>
        <taxon>Actinoplanes</taxon>
    </lineage>
</organism>
<dbReference type="OrthoDB" id="3283470at2"/>
<feature type="transmembrane region" description="Helical" evidence="6">
    <location>
        <begin position="401"/>
        <end position="424"/>
    </location>
</feature>
<evidence type="ECO:0000313" key="7">
    <source>
        <dbReference type="EMBL" id="PRX12657.1"/>
    </source>
</evidence>
<feature type="transmembrane region" description="Helical" evidence="6">
    <location>
        <begin position="186"/>
        <end position="205"/>
    </location>
</feature>
<dbReference type="EMBL" id="PVMZ01000027">
    <property type="protein sequence ID" value="PRX12657.1"/>
    <property type="molecule type" value="Genomic_DNA"/>
</dbReference>
<sequence length="429" mass="44761">MLGGNHLRLRSLLRLVPAAVRRDYVATLVVQNFVLAVGLLLFHLVARRGSVDGFTFYQIARSAVSTLQPALLLGLGVGLYRYLPRAEHTGRRLARHALYIEAAAVTAVTLAAIAAGDDIAAVLGLPGGQSAVTAVLIMLAGNCLCTVSLAALRGSQQVIDSNLALGLGFGLIPLFAFALTEKIEDFLVFQGIGAALVGVWGTLVVRPAPVTAAAVPEPGIKTLIAYGVRRMPGELALPALYTVPTLAVAVTMPGSGEAGYVGFTTSAVTLICSMFAMLTPVLMPRLSRLFQRPEEQGGVRQLLATLPLLAAVAAAVPAIVIMLFAPAMTRGFLGPEFSAAVPVLRLGVLASIPLAMFYAARPTLDTLLDAKVMSRLLLACLGVELAATGIGTLFFTPPYAAMLGLLAAAVTLGLNAAGLSTYALRQQRR</sequence>
<feature type="transmembrane region" description="Helical" evidence="6">
    <location>
        <begin position="235"/>
        <end position="254"/>
    </location>
</feature>
<accession>A0A2T0JXC2</accession>
<keyword evidence="8" id="KW-1185">Reference proteome</keyword>
<keyword evidence="2" id="KW-1003">Cell membrane</keyword>
<evidence type="ECO:0000256" key="2">
    <source>
        <dbReference type="ARBA" id="ARBA00022475"/>
    </source>
</evidence>
<dbReference type="PANTHER" id="PTHR30250:SF26">
    <property type="entry name" value="PSMA PROTEIN"/>
    <property type="match status" value="1"/>
</dbReference>
<reference evidence="7 8" key="1">
    <citation type="submission" date="2018-03" db="EMBL/GenBank/DDBJ databases">
        <title>Genomic Encyclopedia of Archaeal and Bacterial Type Strains, Phase II (KMG-II): from individual species to whole genera.</title>
        <authorList>
            <person name="Goeker M."/>
        </authorList>
    </citation>
    <scope>NUCLEOTIDE SEQUENCE [LARGE SCALE GENOMIC DNA]</scope>
    <source>
        <strain evidence="7 8">DSM 43146</strain>
    </source>
</reference>
<feature type="transmembrane region" description="Helical" evidence="6">
    <location>
        <begin position="66"/>
        <end position="84"/>
    </location>
</feature>
<evidence type="ECO:0000256" key="3">
    <source>
        <dbReference type="ARBA" id="ARBA00022692"/>
    </source>
</evidence>
<comment type="subcellular location">
    <subcellularLocation>
        <location evidence="1">Cell membrane</location>
        <topology evidence="1">Multi-pass membrane protein</topology>
    </subcellularLocation>
</comment>
<dbReference type="InterPro" id="IPR050833">
    <property type="entry name" value="Poly_Biosynth_Transport"/>
</dbReference>
<dbReference type="RefSeq" id="WP_106329478.1">
    <property type="nucleotide sequence ID" value="NZ_PVMZ01000027.1"/>
</dbReference>
<keyword evidence="3 6" id="KW-0812">Transmembrane</keyword>
<keyword evidence="5 6" id="KW-0472">Membrane</keyword>
<comment type="caution">
    <text evidence="7">The sequence shown here is derived from an EMBL/GenBank/DDBJ whole genome shotgun (WGS) entry which is preliminary data.</text>
</comment>
<dbReference type="PANTHER" id="PTHR30250">
    <property type="entry name" value="PST FAMILY PREDICTED COLANIC ACID TRANSPORTER"/>
    <property type="match status" value="1"/>
</dbReference>
<feature type="transmembrane region" description="Helical" evidence="6">
    <location>
        <begin position="163"/>
        <end position="180"/>
    </location>
</feature>
<feature type="transmembrane region" description="Helical" evidence="6">
    <location>
        <begin position="24"/>
        <end position="46"/>
    </location>
</feature>
<proteinExistence type="predicted"/>
<protein>
    <submittedName>
        <fullName evidence="7">O-antigen/teichoic acid export membrane protein</fullName>
    </submittedName>
</protein>
<evidence type="ECO:0000256" key="4">
    <source>
        <dbReference type="ARBA" id="ARBA00022989"/>
    </source>
</evidence>
<dbReference type="AlphaFoldDB" id="A0A2T0JXC2"/>
<feature type="transmembrane region" description="Helical" evidence="6">
    <location>
        <begin position="96"/>
        <end position="116"/>
    </location>
</feature>
<evidence type="ECO:0000313" key="8">
    <source>
        <dbReference type="Proteomes" id="UP000239415"/>
    </source>
</evidence>
<feature type="transmembrane region" description="Helical" evidence="6">
    <location>
        <begin position="302"/>
        <end position="325"/>
    </location>
</feature>
<keyword evidence="4 6" id="KW-1133">Transmembrane helix</keyword>
<evidence type="ECO:0000256" key="6">
    <source>
        <dbReference type="SAM" id="Phobius"/>
    </source>
</evidence>
<gene>
    <name evidence="7" type="ORF">CLV67_12780</name>
</gene>
<dbReference type="Proteomes" id="UP000239415">
    <property type="component" value="Unassembled WGS sequence"/>
</dbReference>
<feature type="transmembrane region" description="Helical" evidence="6">
    <location>
        <begin position="337"/>
        <end position="360"/>
    </location>
</feature>
<dbReference type="GO" id="GO:0005886">
    <property type="term" value="C:plasma membrane"/>
    <property type="evidence" value="ECO:0007669"/>
    <property type="project" value="UniProtKB-SubCell"/>
</dbReference>
<feature type="transmembrane region" description="Helical" evidence="6">
    <location>
        <begin position="128"/>
        <end position="151"/>
    </location>
</feature>